<name>A0ACB0EMH8_RANTA</name>
<accession>A0ACB0EMH8</accession>
<protein>
    <submittedName>
        <fullName evidence="1">Uncharacterized protein</fullName>
    </submittedName>
</protein>
<gene>
    <name evidence="1" type="ORF">MRATA1EN3_LOCUS12642</name>
</gene>
<proteinExistence type="predicted"/>
<evidence type="ECO:0000313" key="1">
    <source>
        <dbReference type="EMBL" id="CAI9701429.1"/>
    </source>
</evidence>
<evidence type="ECO:0000313" key="2">
    <source>
        <dbReference type="Proteomes" id="UP001162501"/>
    </source>
</evidence>
<organism evidence="1 2">
    <name type="scientific">Rangifer tarandus platyrhynchus</name>
    <name type="common">Svalbard reindeer</name>
    <dbReference type="NCBI Taxonomy" id="3082113"/>
    <lineage>
        <taxon>Eukaryota</taxon>
        <taxon>Metazoa</taxon>
        <taxon>Chordata</taxon>
        <taxon>Craniata</taxon>
        <taxon>Vertebrata</taxon>
        <taxon>Euteleostomi</taxon>
        <taxon>Mammalia</taxon>
        <taxon>Eutheria</taxon>
        <taxon>Laurasiatheria</taxon>
        <taxon>Artiodactyla</taxon>
        <taxon>Ruminantia</taxon>
        <taxon>Pecora</taxon>
        <taxon>Cervidae</taxon>
        <taxon>Odocoileinae</taxon>
        <taxon>Rangifer</taxon>
    </lineage>
</organism>
<sequence>MTFVDTQAAYMNPPLSFTGMIVGGLQDGHKVTIIGTFLPSDENRFAVDFQTSNNDVVVHFNPQFKRDSYVVCNTRQEGKWGTEERIWEVPFQRGGPFELCFHVQSSEFKLPDCLGFYFFIKPAGEVASSYRGGGDMAFGGAQASYINPVVPFTGMIQGGLQDGHKITVIGAVLPSGGNRFAVNFQTGYSDNDIAFHFNPRFEEGGYVVCNTKQRGSWGPEERKMQIPFQRGSSFELCFHVQSSEFKVTVNGKLFMQYAHRVPFHRVDTICITGIVKLSSISFQNIRAAPKQPACSMVQFSPAACFPPRPRGRKSKPPGSWPANSAPITQTVVHTIHSTPGQMFPNPVIPPVVYPNPVYQLPFFTSILGGLYPSKSILVSGTILPSAQRFYINLRSGSDIAFHLNPRFNENAVVRNTQINGSWGPEERSLPRGMPFFRGQSFSVWIMCEGHCFKVAVDGQHLFEYHHRLKNLTAINNLEVGGDIQLTHVQT</sequence>
<dbReference type="EMBL" id="OX596105">
    <property type="protein sequence ID" value="CAI9701429.1"/>
    <property type="molecule type" value="Genomic_DNA"/>
</dbReference>
<dbReference type="Proteomes" id="UP001162501">
    <property type="component" value="Chromosome 21"/>
</dbReference>
<reference evidence="1" key="1">
    <citation type="submission" date="2023-05" db="EMBL/GenBank/DDBJ databases">
        <authorList>
            <consortium name="ELIXIR-Norway"/>
        </authorList>
    </citation>
    <scope>NUCLEOTIDE SEQUENCE</scope>
</reference>